<dbReference type="KEGG" id="cef:CE1196"/>
<name>Q8FQC5_COREF</name>
<reference evidence="1 2" key="1">
    <citation type="journal article" date="2003" name="Genome Res.">
        <title>Comparative complete genome sequence analysis of the amino acid replacements responsible for the thermostability of Corynebacterium efficiens.</title>
        <authorList>
            <person name="Nishio Y."/>
            <person name="Nakamura Y."/>
            <person name="Kawarabayasi Y."/>
            <person name="Usuda Y."/>
            <person name="Kimura E."/>
            <person name="Sugimoto S."/>
            <person name="Matsui K."/>
            <person name="Yamagishi A."/>
            <person name="Kikuchi H."/>
            <person name="Ikeo K."/>
            <person name="Gojobori T."/>
        </authorList>
    </citation>
    <scope>NUCLEOTIDE SEQUENCE [LARGE SCALE GENOMIC DNA]</scope>
    <source>
        <strain evidence="2">DSM 44549 / YS-314 / AJ 12310 / JCM 11189 / NBRC 100395</strain>
    </source>
</reference>
<proteinExistence type="predicted"/>
<accession>C8NMP3</accession>
<dbReference type="OrthoDB" id="4409326at2"/>
<sequence length="328" mass="37126">MGDNHLGAGPFYRASELDQPNYWELRREVRGGRLIRITTGVYVESEYWHTLSETDKKKAHAVMIARRTGAPLVGRTAALFHRFPLPSSLTDIPVEIGHRRTGSETPVIHRHLGPDLPEHLLAIGRGEDAYRLTNPTRTCIDVARWYPMWEAVTYTDHALRTRMTSVAKLREYLDQMRGFKGIASARTAVRLATPWSESPRESVTKAAMFHAGLPAPLQQVGIYDSRGDLLGRVDFLFEEISVAVEYDGMGKHEGEFGVSSLAATKSEFKRHSLLTQEGLLVFRLNAADFTHRDGIERLVEQVRRASHHPRPFPPERFRAAGRAWREVP</sequence>
<evidence type="ECO:0000313" key="2">
    <source>
        <dbReference type="Proteomes" id="UP000001409"/>
    </source>
</evidence>
<organism evidence="1 2">
    <name type="scientific">Corynebacterium efficiens (strain DSM 44549 / YS-314 / AJ 12310 / JCM 11189 / NBRC 100395)</name>
    <dbReference type="NCBI Taxonomy" id="196164"/>
    <lineage>
        <taxon>Bacteria</taxon>
        <taxon>Bacillati</taxon>
        <taxon>Actinomycetota</taxon>
        <taxon>Actinomycetes</taxon>
        <taxon>Mycobacteriales</taxon>
        <taxon>Corynebacteriaceae</taxon>
        <taxon>Corynebacterium</taxon>
    </lineage>
</organism>
<protein>
    <recommendedName>
        <fullName evidence="3">DUF559 domain-containing protein</fullName>
    </recommendedName>
</protein>
<dbReference type="eggNOG" id="COG5340">
    <property type="taxonomic scope" value="Bacteria"/>
</dbReference>
<accession>Q8FQC5</accession>
<keyword evidence="2" id="KW-1185">Reference proteome</keyword>
<dbReference type="AlphaFoldDB" id="Q8FQC5"/>
<dbReference type="STRING" id="196164.gene:10741604"/>
<dbReference type="HOGENOM" id="CLU_052626_4_1_11"/>
<dbReference type="Proteomes" id="UP000001409">
    <property type="component" value="Chromosome"/>
</dbReference>
<evidence type="ECO:0000313" key="1">
    <source>
        <dbReference type="EMBL" id="BAC18006.1"/>
    </source>
</evidence>
<dbReference type="RefSeq" id="WP_006769846.1">
    <property type="nucleotide sequence ID" value="NC_004369.1"/>
</dbReference>
<dbReference type="EMBL" id="BA000035">
    <property type="protein sequence ID" value="BAC18006.1"/>
    <property type="molecule type" value="Genomic_DNA"/>
</dbReference>
<evidence type="ECO:0008006" key="3">
    <source>
        <dbReference type="Google" id="ProtNLM"/>
    </source>
</evidence>